<proteinExistence type="predicted"/>
<name>A0ABD1URL1_9LAMI</name>
<sequence>MRTIVLIPTDIGVVELGSVRSIPESSELLQMIRSSFSTPSSLIRAKQAAALPVGTDRKDGDGPNSSLVIGNRQGVVPKIFGQDINSSSVQFREKLAGRKLEDRPWESYKNGNRLPFTQSRNGFHGSTWTQLGNVKLGNPDEMSVFFFWQILIVQGG</sequence>
<protein>
    <submittedName>
        <fullName evidence="4">Transcription factor bHLH</fullName>
    </submittedName>
</protein>
<evidence type="ECO:0000256" key="2">
    <source>
        <dbReference type="ARBA" id="ARBA00023163"/>
    </source>
</evidence>
<evidence type="ECO:0000313" key="4">
    <source>
        <dbReference type="EMBL" id="KAL2527572.1"/>
    </source>
</evidence>
<organism evidence="4 5">
    <name type="scientific">Abeliophyllum distichum</name>
    <dbReference type="NCBI Taxonomy" id="126358"/>
    <lineage>
        <taxon>Eukaryota</taxon>
        <taxon>Viridiplantae</taxon>
        <taxon>Streptophyta</taxon>
        <taxon>Embryophyta</taxon>
        <taxon>Tracheophyta</taxon>
        <taxon>Spermatophyta</taxon>
        <taxon>Magnoliopsida</taxon>
        <taxon>eudicotyledons</taxon>
        <taxon>Gunneridae</taxon>
        <taxon>Pentapetalae</taxon>
        <taxon>asterids</taxon>
        <taxon>lamiids</taxon>
        <taxon>Lamiales</taxon>
        <taxon>Oleaceae</taxon>
        <taxon>Forsythieae</taxon>
        <taxon>Abeliophyllum</taxon>
    </lineage>
</organism>
<gene>
    <name evidence="4" type="ORF">Adt_12626</name>
</gene>
<dbReference type="AlphaFoldDB" id="A0ABD1URL1"/>
<keyword evidence="5" id="KW-1185">Reference proteome</keyword>
<reference evidence="5" key="1">
    <citation type="submission" date="2024-07" db="EMBL/GenBank/DDBJ databases">
        <title>Two chromosome-level genome assemblies of Korean endemic species Abeliophyllum distichum and Forsythia ovata (Oleaceae).</title>
        <authorList>
            <person name="Jang H."/>
        </authorList>
    </citation>
    <scope>NUCLEOTIDE SEQUENCE [LARGE SCALE GENOMIC DNA]</scope>
</reference>
<comment type="caution">
    <text evidence="4">The sequence shown here is derived from an EMBL/GenBank/DDBJ whole genome shotgun (WGS) entry which is preliminary data.</text>
</comment>
<evidence type="ECO:0000259" key="3">
    <source>
        <dbReference type="Pfam" id="PF14215"/>
    </source>
</evidence>
<feature type="domain" description="Transcription factor MYC/MYB N-terminal" evidence="3">
    <location>
        <begin position="1"/>
        <end position="36"/>
    </location>
</feature>
<evidence type="ECO:0000313" key="5">
    <source>
        <dbReference type="Proteomes" id="UP001604336"/>
    </source>
</evidence>
<keyword evidence="2" id="KW-0804">Transcription</keyword>
<keyword evidence="1" id="KW-0805">Transcription regulation</keyword>
<dbReference type="InterPro" id="IPR025610">
    <property type="entry name" value="MYC/MYB_N"/>
</dbReference>
<evidence type="ECO:0000256" key="1">
    <source>
        <dbReference type="ARBA" id="ARBA00023015"/>
    </source>
</evidence>
<dbReference type="EMBL" id="JBFOLK010000003">
    <property type="protein sequence ID" value="KAL2527572.1"/>
    <property type="molecule type" value="Genomic_DNA"/>
</dbReference>
<dbReference type="Proteomes" id="UP001604336">
    <property type="component" value="Unassembled WGS sequence"/>
</dbReference>
<dbReference type="Pfam" id="PF14215">
    <property type="entry name" value="bHLH-MYC_N"/>
    <property type="match status" value="1"/>
</dbReference>
<accession>A0ABD1URL1</accession>